<evidence type="ECO:0000313" key="1">
    <source>
        <dbReference type="EMBL" id="OMI34985.1"/>
    </source>
</evidence>
<dbReference type="EMBL" id="ASQP01000428">
    <property type="protein sequence ID" value="OMI34985.1"/>
    <property type="molecule type" value="Genomic_DNA"/>
</dbReference>
<gene>
    <name evidence="1" type="ORF">SPAR_33551</name>
</gene>
<evidence type="ECO:0000313" key="2">
    <source>
        <dbReference type="Proteomes" id="UP000186168"/>
    </source>
</evidence>
<feature type="non-terminal residue" evidence="1">
    <location>
        <position position="1"/>
    </location>
</feature>
<reference evidence="1 2" key="1">
    <citation type="submission" date="2013-05" db="EMBL/GenBank/DDBJ databases">
        <title>Genome sequence of Streptomyces sparsogenes DSM 40356.</title>
        <authorList>
            <person name="Coyne S."/>
            <person name="Seebeck F.P."/>
        </authorList>
    </citation>
    <scope>NUCLEOTIDE SEQUENCE [LARGE SCALE GENOMIC DNA]</scope>
    <source>
        <strain evidence="1 2">DSM 40356</strain>
    </source>
</reference>
<keyword evidence="2" id="KW-1185">Reference proteome</keyword>
<dbReference type="AlphaFoldDB" id="A0A1R1S9K3"/>
<accession>A0A1R1S9K3</accession>
<dbReference type="Proteomes" id="UP000186168">
    <property type="component" value="Unassembled WGS sequence"/>
</dbReference>
<organism evidence="1 2">
    <name type="scientific">Streptomyces sparsogenes DSM 40356</name>
    <dbReference type="NCBI Taxonomy" id="1331668"/>
    <lineage>
        <taxon>Bacteria</taxon>
        <taxon>Bacillati</taxon>
        <taxon>Actinomycetota</taxon>
        <taxon>Actinomycetes</taxon>
        <taxon>Kitasatosporales</taxon>
        <taxon>Streptomycetaceae</taxon>
        <taxon>Streptomyces</taxon>
    </lineage>
</organism>
<dbReference type="GO" id="GO:0016301">
    <property type="term" value="F:kinase activity"/>
    <property type="evidence" value="ECO:0007669"/>
    <property type="project" value="UniProtKB-KW"/>
</dbReference>
<comment type="caution">
    <text evidence="1">The sequence shown here is derived from an EMBL/GenBank/DDBJ whole genome shotgun (WGS) entry which is preliminary data.</text>
</comment>
<keyword evidence="1" id="KW-0808">Transferase</keyword>
<keyword evidence="1" id="KW-0418">Kinase</keyword>
<protein>
    <submittedName>
        <fullName evidence="1">Xylulose kinase</fullName>
    </submittedName>
</protein>
<name>A0A1R1S9K3_9ACTN</name>
<proteinExistence type="predicted"/>
<sequence>EDPAAVARRWRTADGPSYEPVERDRAALERVAHVLSDTDALLRRAAS</sequence>